<dbReference type="Proteomes" id="UP000823937">
    <property type="component" value="Unassembled WGS sequence"/>
</dbReference>
<reference evidence="5" key="2">
    <citation type="submission" date="2021-04" db="EMBL/GenBank/DDBJ databases">
        <authorList>
            <person name="Gilroy R."/>
        </authorList>
    </citation>
    <scope>NUCLEOTIDE SEQUENCE</scope>
    <source>
        <strain evidence="5">CHK169-2315</strain>
    </source>
</reference>
<keyword evidence="3" id="KW-0067">ATP-binding</keyword>
<dbReference type="EMBL" id="DXHX01000101">
    <property type="protein sequence ID" value="HIV74728.1"/>
    <property type="molecule type" value="Genomic_DNA"/>
</dbReference>
<evidence type="ECO:0000256" key="1">
    <source>
        <dbReference type="ARBA" id="ARBA00010378"/>
    </source>
</evidence>
<evidence type="ECO:0000256" key="2">
    <source>
        <dbReference type="ARBA" id="ARBA00022741"/>
    </source>
</evidence>
<dbReference type="GO" id="GO:0005524">
    <property type="term" value="F:ATP binding"/>
    <property type="evidence" value="ECO:0007669"/>
    <property type="project" value="UniProtKB-KW"/>
</dbReference>
<evidence type="ECO:0000259" key="4">
    <source>
        <dbReference type="SMART" id="SM00382"/>
    </source>
</evidence>
<evidence type="ECO:0000313" key="6">
    <source>
        <dbReference type="Proteomes" id="UP000823937"/>
    </source>
</evidence>
<dbReference type="Pfam" id="PF17866">
    <property type="entry name" value="AAA_lid_6"/>
    <property type="match status" value="2"/>
</dbReference>
<dbReference type="Gene3D" id="3.40.50.300">
    <property type="entry name" value="P-loop containing nucleotide triphosphate hydrolases"/>
    <property type="match status" value="2"/>
</dbReference>
<comment type="caution">
    <text evidence="5">The sequence shown here is derived from an EMBL/GenBank/DDBJ whole genome shotgun (WGS) entry which is preliminary data.</text>
</comment>
<dbReference type="InterPro" id="IPR003959">
    <property type="entry name" value="ATPase_AAA_core"/>
</dbReference>
<dbReference type="AlphaFoldDB" id="A0A9D1TKH1"/>
<comment type="similarity">
    <text evidence="1">Belongs to the CbxX/CfxQ family.</text>
</comment>
<protein>
    <submittedName>
        <fullName evidence="5">AAA family ATPase</fullName>
    </submittedName>
</protein>
<dbReference type="Pfam" id="PF00004">
    <property type="entry name" value="AAA"/>
    <property type="match status" value="2"/>
</dbReference>
<dbReference type="GO" id="GO:0016887">
    <property type="term" value="F:ATP hydrolysis activity"/>
    <property type="evidence" value="ECO:0007669"/>
    <property type="project" value="InterPro"/>
</dbReference>
<accession>A0A9D1TKH1</accession>
<dbReference type="InterPro" id="IPR003593">
    <property type="entry name" value="AAA+_ATPase"/>
</dbReference>
<dbReference type="PANTHER" id="PTHR43392">
    <property type="entry name" value="AAA-TYPE ATPASE FAMILY PROTEIN / ANKYRIN REPEAT FAMILY PROTEIN"/>
    <property type="match status" value="1"/>
</dbReference>
<gene>
    <name evidence="5" type="ORF">H9895_06595</name>
</gene>
<dbReference type="Gene3D" id="1.10.8.60">
    <property type="match status" value="2"/>
</dbReference>
<sequence length="953" mass="109029">MFQGQESKVQEIKNQLNVQRDNNNDITQYLKDVSKSKELRQDIEAQIYIAEEFLNLGLVDEAETLCKRLMRRRPNDMNVQALHVKIRNTTIEQNTDSLTPLERNRRVVERIVKNVEQKITGLQPLIQLLSNMLQKSLLNEQQLLAYKDVILLSSKPSQGVKTTIKAFFEQAYSYKLINKKEIEVIDLAQYGHEGSNMLHSFLLDMYHAFHHDSQVTVFKNIDQCPQDLYLQMNQLVSEGCIKLDGRYSYRNGTLQKVEGVLISESFNAIEAKEQFLIFHTNRTLDDALKIFTSTSQAKIKTLYEIESLSNDESLKLFKMFFDHYLKLSRNNLGIDLSIDLQTFQSIASSTFKAGGAVSLNDFAYQVFEKINDYFIQHVDQVKDQWELVYDMEKVCIKNEQNHIPLFMPQGKGKSLQKIEEEIASLIGLEEVKQSLMELKFYLENRTKRIERGLDSDLISMHILFKGNPGTGKTMVARKLAQYLKAIDYLSEGQLVEVDRSGLVGEYIGHTATKTMGKVEAAMGGVLFIDEAYALARGGENDFGQEAIDTLVKAMDDYRGKFVVIFAGYPEEMDELMEMNPGLQSRISHNFFFSDYSTAQLIEIATLVANNQGYTIDSKVKEMLPSYFERYQIKGKTDSGNGRLARRIVEEAITKQSVRLMQNDTLTEDDLNVLIMDDFGLEEEEPFDLEQALQPIIGLDHVKEMVRTLYRQELINKKRKEMNPVFNHEQSLNFIFTGNPGTGKTTIARVIADLFKSIDIIKRGHLVEVSRSDLVSGYIGQTAIKTEKVFRKALGGVLFIDEAYSLAQGGENDFGQEAIDTLIKLIEDYRGNIVVILAGYEQSMENFLAMNEGIHSRFTKTLHFKDYTTEELFAIALKVIADSGFHLNEAGNHALKDYIFEYCVHVDGNGRFIRNMIEELIRIQSDRIFMDEEDALLTITEKDVLTYITKNQHT</sequence>
<reference evidence="5" key="1">
    <citation type="journal article" date="2021" name="PeerJ">
        <title>Extensive microbial diversity within the chicken gut microbiome revealed by metagenomics and culture.</title>
        <authorList>
            <person name="Gilroy R."/>
            <person name="Ravi A."/>
            <person name="Getino M."/>
            <person name="Pursley I."/>
            <person name="Horton D.L."/>
            <person name="Alikhan N.F."/>
            <person name="Baker D."/>
            <person name="Gharbi K."/>
            <person name="Hall N."/>
            <person name="Watson M."/>
            <person name="Adriaenssens E.M."/>
            <person name="Foster-Nyarko E."/>
            <person name="Jarju S."/>
            <person name="Secka A."/>
            <person name="Antonio M."/>
            <person name="Oren A."/>
            <person name="Chaudhuri R.R."/>
            <person name="La Ragione R."/>
            <person name="Hildebrand F."/>
            <person name="Pallen M.J."/>
        </authorList>
    </citation>
    <scope>NUCLEOTIDE SEQUENCE</scope>
    <source>
        <strain evidence="5">CHK169-2315</strain>
    </source>
</reference>
<dbReference type="CDD" id="cd00009">
    <property type="entry name" value="AAA"/>
    <property type="match status" value="1"/>
</dbReference>
<feature type="domain" description="AAA+ ATPase" evidence="4">
    <location>
        <begin position="458"/>
        <end position="596"/>
    </location>
</feature>
<dbReference type="FunFam" id="3.40.50.300:FF:000216">
    <property type="entry name" value="Type VII secretion ATPase EccA"/>
    <property type="match status" value="2"/>
</dbReference>
<dbReference type="SMART" id="SM00382">
    <property type="entry name" value="AAA"/>
    <property type="match status" value="2"/>
</dbReference>
<dbReference type="InterPro" id="IPR027417">
    <property type="entry name" value="P-loop_NTPase"/>
</dbReference>
<keyword evidence="2" id="KW-0547">Nucleotide-binding</keyword>
<evidence type="ECO:0000256" key="3">
    <source>
        <dbReference type="ARBA" id="ARBA00022840"/>
    </source>
</evidence>
<feature type="domain" description="AAA+ ATPase" evidence="4">
    <location>
        <begin position="729"/>
        <end position="867"/>
    </location>
</feature>
<dbReference type="InterPro" id="IPR000641">
    <property type="entry name" value="CbxX/CfxQ"/>
</dbReference>
<dbReference type="InterPro" id="IPR050773">
    <property type="entry name" value="CbxX/CfxQ_RuBisCO_ESX"/>
</dbReference>
<name>A0A9D1TKH1_9BACI</name>
<dbReference type="PANTHER" id="PTHR43392:SF2">
    <property type="entry name" value="AAA-TYPE ATPASE FAMILY PROTEIN _ ANKYRIN REPEAT FAMILY PROTEIN"/>
    <property type="match status" value="1"/>
</dbReference>
<evidence type="ECO:0000313" key="5">
    <source>
        <dbReference type="EMBL" id="HIV74728.1"/>
    </source>
</evidence>
<organism evidence="5 6">
    <name type="scientific">Candidatus Pseudogracilibacillus intestinigallinarum</name>
    <dbReference type="NCBI Taxonomy" id="2838742"/>
    <lineage>
        <taxon>Bacteria</taxon>
        <taxon>Bacillati</taxon>
        <taxon>Bacillota</taxon>
        <taxon>Bacilli</taxon>
        <taxon>Bacillales</taxon>
        <taxon>Bacillaceae</taxon>
        <taxon>Pseudogracilibacillus</taxon>
    </lineage>
</organism>
<dbReference type="InterPro" id="IPR041627">
    <property type="entry name" value="AAA_lid_6"/>
</dbReference>
<dbReference type="SUPFAM" id="SSF52540">
    <property type="entry name" value="P-loop containing nucleoside triphosphate hydrolases"/>
    <property type="match status" value="2"/>
</dbReference>
<proteinExistence type="inferred from homology"/>
<dbReference type="PRINTS" id="PR00819">
    <property type="entry name" value="CBXCFQXSUPER"/>
</dbReference>